<dbReference type="SUPFAM" id="SSF52151">
    <property type="entry name" value="FabD/lysophospholipase-like"/>
    <property type="match status" value="1"/>
</dbReference>
<feature type="short sequence motif" description="DGA/G" evidence="2">
    <location>
        <begin position="174"/>
        <end position="176"/>
    </location>
</feature>
<dbReference type="CDD" id="cd07199">
    <property type="entry name" value="Pat17_PNPLA8_PNPLA9_like"/>
    <property type="match status" value="1"/>
</dbReference>
<dbReference type="Pfam" id="PF01734">
    <property type="entry name" value="Patatin"/>
    <property type="match status" value="1"/>
</dbReference>
<gene>
    <name evidence="4" type="ORF">OCU04_012681</name>
</gene>
<dbReference type="PROSITE" id="PS51635">
    <property type="entry name" value="PNPLA"/>
    <property type="match status" value="1"/>
</dbReference>
<evidence type="ECO:0000313" key="5">
    <source>
        <dbReference type="Proteomes" id="UP001152300"/>
    </source>
</evidence>
<proteinExistence type="predicted"/>
<dbReference type="OrthoDB" id="194358at2759"/>
<evidence type="ECO:0000313" key="4">
    <source>
        <dbReference type="EMBL" id="KAJ8058493.1"/>
    </source>
</evidence>
<dbReference type="PANTHER" id="PTHR24185:SF8">
    <property type="entry name" value="PNPLA DOMAIN-CONTAINING PROTEIN"/>
    <property type="match status" value="1"/>
</dbReference>
<evidence type="ECO:0000256" key="2">
    <source>
        <dbReference type="PROSITE-ProRule" id="PRU01161"/>
    </source>
</evidence>
<dbReference type="EMBL" id="JAPEIS010000016">
    <property type="protein sequence ID" value="KAJ8058493.1"/>
    <property type="molecule type" value="Genomic_DNA"/>
</dbReference>
<feature type="domain" description="PNPLA" evidence="3">
    <location>
        <begin position="1"/>
        <end position="187"/>
    </location>
</feature>
<sequence length="455" mass="50701">MVYGTSIGAIVALKLCVMGWSIEKCIERAEHFAKFAFQPRFISHIPAFIPRIPGFSAFVSFLISYFADGCYSADYLEEILQEEFGKERSILDCSNATATGTRIGIPVTTIQDTSICIFTNYNAIGTRPSKCGYHALQPKCGLGQVPLWKIARCGSAAPWYFKPKYIPGIGTFQDGGLRQNDPGNIALQEVAAIFPNSAEPSLVVSLGTGAARVNEVPEMGPSRGLLRDGFIPRLIRAFKLSFGSAIAHKHRSLRRQGSREQYFRFDIEFDHPEPELDDTTRMQEVKERARSAICESKELDHLARCVVAELFLFELDSVPKKERGRYVCQGRIICRLRVHNTALQVLLEQLHRSSAVFLIQGNHLKGSLGDGLNEDKDGNFSKAVSFEVFDKRTTFAIQLKEGSSQPCSISGSPFSIDSLVTAQHLECPFGTMDHAKRKRVDSIDLSSRKRPRRLV</sequence>
<reference evidence="4" key="1">
    <citation type="submission" date="2022-11" db="EMBL/GenBank/DDBJ databases">
        <title>Genome Resource of Sclerotinia nivalis Strain SnTB1, a Plant Pathogen Isolated from American Ginseng.</title>
        <authorList>
            <person name="Fan S."/>
        </authorList>
    </citation>
    <scope>NUCLEOTIDE SEQUENCE</scope>
    <source>
        <strain evidence="4">SnTB1</strain>
    </source>
</reference>
<evidence type="ECO:0000259" key="3">
    <source>
        <dbReference type="PROSITE" id="PS51635"/>
    </source>
</evidence>
<dbReference type="Gene3D" id="3.40.1090.10">
    <property type="entry name" value="Cytosolic phospholipase A2 catalytic domain"/>
    <property type="match status" value="1"/>
</dbReference>
<comment type="caution">
    <text evidence="4">The sequence shown here is derived from an EMBL/GenBank/DDBJ whole genome shotgun (WGS) entry which is preliminary data.</text>
</comment>
<organism evidence="4 5">
    <name type="scientific">Sclerotinia nivalis</name>
    <dbReference type="NCBI Taxonomy" id="352851"/>
    <lineage>
        <taxon>Eukaryota</taxon>
        <taxon>Fungi</taxon>
        <taxon>Dikarya</taxon>
        <taxon>Ascomycota</taxon>
        <taxon>Pezizomycotina</taxon>
        <taxon>Leotiomycetes</taxon>
        <taxon>Helotiales</taxon>
        <taxon>Sclerotiniaceae</taxon>
        <taxon>Sclerotinia</taxon>
    </lineage>
</organism>
<dbReference type="InterPro" id="IPR016035">
    <property type="entry name" value="Acyl_Trfase/lysoPLipase"/>
</dbReference>
<feature type="active site" description="Proton acceptor" evidence="2">
    <location>
        <position position="174"/>
    </location>
</feature>
<keyword evidence="2" id="KW-0378">Hydrolase</keyword>
<accession>A0A9X0AAC4</accession>
<dbReference type="GO" id="GO:0016042">
    <property type="term" value="P:lipid catabolic process"/>
    <property type="evidence" value="ECO:0007669"/>
    <property type="project" value="UniProtKB-UniRule"/>
</dbReference>
<dbReference type="GO" id="GO:0019369">
    <property type="term" value="P:arachidonate metabolic process"/>
    <property type="evidence" value="ECO:0007669"/>
    <property type="project" value="TreeGrafter"/>
</dbReference>
<feature type="active site" description="Nucleophile" evidence="2">
    <location>
        <position position="6"/>
    </location>
</feature>
<keyword evidence="5" id="KW-1185">Reference proteome</keyword>
<name>A0A9X0AAC4_9HELO</name>
<dbReference type="Proteomes" id="UP001152300">
    <property type="component" value="Unassembled WGS sequence"/>
</dbReference>
<dbReference type="GO" id="GO:0016020">
    <property type="term" value="C:membrane"/>
    <property type="evidence" value="ECO:0007669"/>
    <property type="project" value="TreeGrafter"/>
</dbReference>
<dbReference type="InterPro" id="IPR002641">
    <property type="entry name" value="PNPLA_dom"/>
</dbReference>
<protein>
    <recommendedName>
        <fullName evidence="3">PNPLA domain-containing protein</fullName>
    </recommendedName>
</protein>
<keyword evidence="1 2" id="KW-0443">Lipid metabolism</keyword>
<keyword evidence="2" id="KW-0442">Lipid degradation</keyword>
<comment type="caution">
    <text evidence="2">Lacks conserved residue(s) required for the propagation of feature annotation.</text>
</comment>
<dbReference type="PANTHER" id="PTHR24185">
    <property type="entry name" value="CALCIUM-INDEPENDENT PHOSPHOLIPASE A2-GAMMA"/>
    <property type="match status" value="1"/>
</dbReference>
<dbReference type="GO" id="GO:0046486">
    <property type="term" value="P:glycerolipid metabolic process"/>
    <property type="evidence" value="ECO:0007669"/>
    <property type="project" value="UniProtKB-ARBA"/>
</dbReference>
<evidence type="ECO:0000256" key="1">
    <source>
        <dbReference type="ARBA" id="ARBA00023098"/>
    </source>
</evidence>
<feature type="short sequence motif" description="GXSXG" evidence="2">
    <location>
        <begin position="4"/>
        <end position="8"/>
    </location>
</feature>
<dbReference type="AlphaFoldDB" id="A0A9X0AAC4"/>
<dbReference type="GO" id="GO:0047499">
    <property type="term" value="F:calcium-independent phospholipase A2 activity"/>
    <property type="evidence" value="ECO:0007669"/>
    <property type="project" value="TreeGrafter"/>
</dbReference>